<feature type="coiled-coil region" evidence="1">
    <location>
        <begin position="48"/>
        <end position="75"/>
    </location>
</feature>
<dbReference type="EMBL" id="KN847320">
    <property type="protein sequence ID" value="KIW54625.1"/>
    <property type="molecule type" value="Genomic_DNA"/>
</dbReference>
<dbReference type="GO" id="GO:0000785">
    <property type="term" value="C:chromatin"/>
    <property type="evidence" value="ECO:0007669"/>
    <property type="project" value="TreeGrafter"/>
</dbReference>
<keyword evidence="5" id="KW-1185">Reference proteome</keyword>
<dbReference type="GO" id="GO:0010468">
    <property type="term" value="P:regulation of gene expression"/>
    <property type="evidence" value="ECO:0007669"/>
    <property type="project" value="TreeGrafter"/>
</dbReference>
<feature type="compositionally biased region" description="Polar residues" evidence="2">
    <location>
        <begin position="535"/>
        <end position="552"/>
    </location>
</feature>
<dbReference type="GO" id="GO:0032452">
    <property type="term" value="F:histone demethylase activity"/>
    <property type="evidence" value="ECO:0007669"/>
    <property type="project" value="TreeGrafter"/>
</dbReference>
<dbReference type="SUPFAM" id="SSF51197">
    <property type="entry name" value="Clavaminate synthase-like"/>
    <property type="match status" value="1"/>
</dbReference>
<dbReference type="GO" id="GO:0005634">
    <property type="term" value="C:nucleus"/>
    <property type="evidence" value="ECO:0007669"/>
    <property type="project" value="TreeGrafter"/>
</dbReference>
<sequence>MADLATVMQSIRKIDATLGVIRTTLQRHVPAASRLSGKSRKRAQPHWTEALSLQLSNLSNELDDVKKEMQRGSAISDTHCHNVNSAELDAAQDGRTRISKQPQDKDEQLAQRAPTLPPSSPTNASSVPAPDMEVRQQAADGVPWNNTQTTAPEIASSLGFGQSGPAGPGREVAKDMTPSQLVSCRASPLGGQLDFSLSVEDMGEKLVPNIMRLINDDRFTGILSVQGIGEIDWTNLMRSIRPPEKTHEILGVKYSKPHPIKGVAELRLSTPRNFAFPDFSQTIKEPSREACLDYLRQVINNPPESTIPYYIGLPLTPTFDHLLHPGEPLLNISLIDGLNKVYWYAGEEGSGSPFHCEDWKLYSYNLVLYGWKLWIMIRLSHTKKFEAFIRKCCPSNSCDQFVRHNSLLVSPETLQKHGIEFDIHVAGPGQMVVTRPEQYHAVVNITRNMAIAINFAPPDRAVRPDDLCVCSKCGLYALQCEGIRKVPSEPTLPASTNLAGKRQGSGDASHLREKRQRREDPIQPRKKRRIGGNAAKSQTSMGSLKTTQSSQALRKTVEQIKEIDKLCHLPSLREKPPVHVLKLIAAIGSRVAIQQFITLVADRRDLSNTTRMDTSGDPSSRAMQYAHRIKISERKSMLERFLIRVNQVSFVQELDRSKNGRIRVDEKLLRVIEKRTGWSTPTLEHHRKMGNKWKRICGDFDGLLCFIFLDPKNPFSVLPEQYQNMNDEDLEIFHRLLKDDYFDSIRSAGKAFQKSLNSAVADIEFCWESRKAPLGRLSEAELLLYLNPFPTVSENIYDEGKFSKRPRPPAWPEDWQWPEDPTWLHPDSRQCDLCLQTKCDCIKTKIASKLMPRIKDYGPKGRGLQAVAHAPGYHAYKKGDILGELTGVLEPLGRYRSDTWTLEMVREDLDDQNHHQHDLRVCQIRCADKSSYFRLANHACRPSVRLVGKPISGRYRWVFIAARHILHGDEITGNFGKRSLRGTNCLCIDCAAE</sequence>
<dbReference type="HOGENOM" id="CLU_293884_0_0_1"/>
<dbReference type="PROSITE" id="PS51184">
    <property type="entry name" value="JMJC"/>
    <property type="match status" value="1"/>
</dbReference>
<dbReference type="GeneID" id="25328882"/>
<evidence type="ECO:0000259" key="3">
    <source>
        <dbReference type="PROSITE" id="PS51184"/>
    </source>
</evidence>
<evidence type="ECO:0000313" key="4">
    <source>
        <dbReference type="EMBL" id="KIW54625.1"/>
    </source>
</evidence>
<proteinExistence type="predicted"/>
<feature type="compositionally biased region" description="Basic and acidic residues" evidence="2">
    <location>
        <begin position="92"/>
        <end position="109"/>
    </location>
</feature>
<dbReference type="InterPro" id="IPR046341">
    <property type="entry name" value="SET_dom_sf"/>
</dbReference>
<dbReference type="Pfam" id="PF02373">
    <property type="entry name" value="JmjC"/>
    <property type="match status" value="1"/>
</dbReference>
<dbReference type="InterPro" id="IPR001214">
    <property type="entry name" value="SET_dom"/>
</dbReference>
<evidence type="ECO:0000256" key="1">
    <source>
        <dbReference type="SAM" id="Coils"/>
    </source>
</evidence>
<keyword evidence="1" id="KW-0175">Coiled coil</keyword>
<evidence type="ECO:0000313" key="5">
    <source>
        <dbReference type="Proteomes" id="UP000054342"/>
    </source>
</evidence>
<protein>
    <recommendedName>
        <fullName evidence="3">JmjC domain-containing protein</fullName>
    </recommendedName>
</protein>
<dbReference type="RefSeq" id="XP_013315209.1">
    <property type="nucleotide sequence ID" value="XM_013459755.1"/>
</dbReference>
<feature type="region of interest" description="Disordered" evidence="2">
    <location>
        <begin position="155"/>
        <end position="177"/>
    </location>
</feature>
<evidence type="ECO:0000256" key="2">
    <source>
        <dbReference type="SAM" id="MobiDB-lite"/>
    </source>
</evidence>
<dbReference type="AlphaFoldDB" id="A0A0D2EIZ5"/>
<dbReference type="OrthoDB" id="4117680at2759"/>
<feature type="region of interest" description="Disordered" evidence="2">
    <location>
        <begin position="489"/>
        <end position="552"/>
    </location>
</feature>
<dbReference type="InterPro" id="IPR003347">
    <property type="entry name" value="JmjC_dom"/>
</dbReference>
<dbReference type="Pfam" id="PF00856">
    <property type="entry name" value="SET"/>
    <property type="match status" value="1"/>
</dbReference>
<dbReference type="PANTHER" id="PTHR10694">
    <property type="entry name" value="LYSINE-SPECIFIC DEMETHYLASE"/>
    <property type="match status" value="1"/>
</dbReference>
<feature type="domain" description="JmjC" evidence="3">
    <location>
        <begin position="274"/>
        <end position="472"/>
    </location>
</feature>
<reference evidence="4 5" key="1">
    <citation type="submission" date="2015-01" db="EMBL/GenBank/DDBJ databases">
        <title>The Genome Sequence of Exophiala xenobiotica CBS118157.</title>
        <authorList>
            <consortium name="The Broad Institute Genomics Platform"/>
            <person name="Cuomo C."/>
            <person name="de Hoog S."/>
            <person name="Gorbushina A."/>
            <person name="Stielow B."/>
            <person name="Teixiera M."/>
            <person name="Abouelleil A."/>
            <person name="Chapman S.B."/>
            <person name="Priest M."/>
            <person name="Young S.K."/>
            <person name="Wortman J."/>
            <person name="Nusbaum C."/>
            <person name="Birren B."/>
        </authorList>
    </citation>
    <scope>NUCLEOTIDE SEQUENCE [LARGE SCALE GENOMIC DNA]</scope>
    <source>
        <strain evidence="4 5">CBS 118157</strain>
    </source>
</reference>
<feature type="region of interest" description="Disordered" evidence="2">
    <location>
        <begin position="89"/>
        <end position="128"/>
    </location>
</feature>
<dbReference type="Proteomes" id="UP000054342">
    <property type="component" value="Unassembled WGS sequence"/>
</dbReference>
<dbReference type="SUPFAM" id="SSF82199">
    <property type="entry name" value="SET domain"/>
    <property type="match status" value="1"/>
</dbReference>
<dbReference type="STRING" id="348802.A0A0D2EIZ5"/>
<organism evidence="4 5">
    <name type="scientific">Exophiala xenobiotica</name>
    <dbReference type="NCBI Taxonomy" id="348802"/>
    <lineage>
        <taxon>Eukaryota</taxon>
        <taxon>Fungi</taxon>
        <taxon>Dikarya</taxon>
        <taxon>Ascomycota</taxon>
        <taxon>Pezizomycotina</taxon>
        <taxon>Eurotiomycetes</taxon>
        <taxon>Chaetothyriomycetidae</taxon>
        <taxon>Chaetothyriales</taxon>
        <taxon>Herpotrichiellaceae</taxon>
        <taxon>Exophiala</taxon>
    </lineage>
</organism>
<name>A0A0D2EIZ5_9EURO</name>
<gene>
    <name evidence="4" type="ORF">PV05_06974</name>
</gene>
<dbReference type="Gene3D" id="2.170.270.10">
    <property type="entry name" value="SET domain"/>
    <property type="match status" value="1"/>
</dbReference>
<accession>A0A0D2EIZ5</accession>
<dbReference type="SMART" id="SM00558">
    <property type="entry name" value="JmjC"/>
    <property type="match status" value="1"/>
</dbReference>
<dbReference type="Gene3D" id="2.60.120.650">
    <property type="entry name" value="Cupin"/>
    <property type="match status" value="1"/>
</dbReference>